<accession>A0ABY6AUM6</accession>
<organism evidence="3 4">
    <name type="scientific">Roseateles amylovorans</name>
    <dbReference type="NCBI Taxonomy" id="2978473"/>
    <lineage>
        <taxon>Bacteria</taxon>
        <taxon>Pseudomonadati</taxon>
        <taxon>Pseudomonadota</taxon>
        <taxon>Betaproteobacteria</taxon>
        <taxon>Burkholderiales</taxon>
        <taxon>Sphaerotilaceae</taxon>
        <taxon>Roseateles</taxon>
    </lineage>
</organism>
<keyword evidence="2" id="KW-0732">Signal</keyword>
<feature type="signal peptide" evidence="2">
    <location>
        <begin position="1"/>
        <end position="29"/>
    </location>
</feature>
<feature type="compositionally biased region" description="Low complexity" evidence="1">
    <location>
        <begin position="36"/>
        <end position="58"/>
    </location>
</feature>
<feature type="chain" id="PRO_5046919219" evidence="2">
    <location>
        <begin position="30"/>
        <end position="158"/>
    </location>
</feature>
<dbReference type="RefSeq" id="WP_261756661.1">
    <property type="nucleotide sequence ID" value="NZ_CP104562.2"/>
</dbReference>
<gene>
    <name evidence="3" type="ORF">N4261_18060</name>
</gene>
<dbReference type="EMBL" id="CP104562">
    <property type="protein sequence ID" value="UXH76919.1"/>
    <property type="molecule type" value="Genomic_DNA"/>
</dbReference>
<feature type="region of interest" description="Disordered" evidence="1">
    <location>
        <begin position="36"/>
        <end position="65"/>
    </location>
</feature>
<name>A0ABY6AUM6_9BURK</name>
<proteinExistence type="predicted"/>
<sequence>MRNTPRFASLLLSASLATSLAALCLPAGAESIASSASSAGSASSGSVSDSLENSSNSSSKDKKVAQGEYQVIAAAPAQGRPDTTRLQLRSTDPMVAAEFYLLVPSRAMGGRPLHAGDKVMAAQRDYGFEFARAENREPFFLVLNDDWHRELQSHPVTL</sequence>
<evidence type="ECO:0000256" key="2">
    <source>
        <dbReference type="SAM" id="SignalP"/>
    </source>
</evidence>
<reference evidence="3" key="1">
    <citation type="submission" date="2022-10" db="EMBL/GenBank/DDBJ databases">
        <title>Characterization and whole genome sequencing of a new Roseateles species, isolated from fresh water.</title>
        <authorList>
            <person name="Guliayeva D.Y."/>
            <person name="Akhremchuk A.E."/>
            <person name="Sikolenko M.A."/>
            <person name="Valentovich L.N."/>
            <person name="Sidarenka A.V."/>
        </authorList>
    </citation>
    <scope>NUCLEOTIDE SEQUENCE</scope>
    <source>
        <strain evidence="3">BIM B-1768</strain>
    </source>
</reference>
<dbReference type="Proteomes" id="UP001064933">
    <property type="component" value="Chromosome"/>
</dbReference>
<keyword evidence="4" id="KW-1185">Reference proteome</keyword>
<protein>
    <submittedName>
        <fullName evidence="3">Uncharacterized protein</fullName>
    </submittedName>
</protein>
<evidence type="ECO:0000313" key="3">
    <source>
        <dbReference type="EMBL" id="UXH76919.1"/>
    </source>
</evidence>
<evidence type="ECO:0000256" key="1">
    <source>
        <dbReference type="SAM" id="MobiDB-lite"/>
    </source>
</evidence>
<evidence type="ECO:0000313" key="4">
    <source>
        <dbReference type="Proteomes" id="UP001064933"/>
    </source>
</evidence>